<comment type="cofactor">
    <cofactor evidence="1">
        <name>FAD</name>
        <dbReference type="ChEBI" id="CHEBI:57692"/>
    </cofactor>
</comment>
<dbReference type="InterPro" id="IPR014730">
    <property type="entry name" value="ETF_a/b_N"/>
</dbReference>
<accession>A0ABN6XS74</accession>
<sequence>MKIVVLVKQVPDTWGERRLDLSTGLLDRSSSDLIIDEVGERALEAALAYKDSHDADVVVMTMGPSGATDVLRKGLAMGADTAVHVLDDALAGSDMVRTATVLAAALRRTGFDLVITGNESTDGRGGAIAPMLAEILGLPQVTYLNSLAITTEGISGERGTEAGTQDVHASLPAIASVTERSPEPRFPGFKGSMRAKKKPLETWSLADLGAFEAPAARSVVLTATERPARTAGRTIVDDGSAAHELAAFLSDAHLI</sequence>
<dbReference type="SUPFAM" id="SSF52402">
    <property type="entry name" value="Adenine nucleotide alpha hydrolases-like"/>
    <property type="match status" value="1"/>
</dbReference>
<dbReference type="PANTHER" id="PTHR21294:SF8">
    <property type="entry name" value="ELECTRON TRANSFER FLAVOPROTEIN SUBUNIT BETA"/>
    <property type="match status" value="1"/>
</dbReference>
<evidence type="ECO:0000313" key="9">
    <source>
        <dbReference type="EMBL" id="BDZ47872.1"/>
    </source>
</evidence>
<dbReference type="RefSeq" id="WP_286344949.1">
    <property type="nucleotide sequence ID" value="NZ_AP027732.1"/>
</dbReference>
<evidence type="ECO:0000256" key="7">
    <source>
        <dbReference type="ARBA" id="ARBA00025649"/>
    </source>
</evidence>
<dbReference type="Proteomes" id="UP001321486">
    <property type="component" value="Chromosome"/>
</dbReference>
<evidence type="ECO:0000256" key="5">
    <source>
        <dbReference type="ARBA" id="ARBA00022448"/>
    </source>
</evidence>
<dbReference type="Pfam" id="PF01012">
    <property type="entry name" value="ETF"/>
    <property type="match status" value="1"/>
</dbReference>
<evidence type="ECO:0000256" key="4">
    <source>
        <dbReference type="ARBA" id="ARBA00016797"/>
    </source>
</evidence>
<dbReference type="InterPro" id="IPR033948">
    <property type="entry name" value="ETF_beta_N"/>
</dbReference>
<proteinExistence type="inferred from homology"/>
<evidence type="ECO:0000256" key="2">
    <source>
        <dbReference type="ARBA" id="ARBA00007557"/>
    </source>
</evidence>
<feature type="domain" description="Electron transfer flavoprotein alpha/beta-subunit N-terminal" evidence="8">
    <location>
        <begin position="23"/>
        <end position="212"/>
    </location>
</feature>
<keyword evidence="10" id="KW-1185">Reference proteome</keyword>
<dbReference type="PIRSF" id="PIRSF000090">
    <property type="entry name" value="Beta-ETF"/>
    <property type="match status" value="1"/>
</dbReference>
<name>A0ABN6XS74_9MICO</name>
<evidence type="ECO:0000256" key="3">
    <source>
        <dbReference type="ARBA" id="ARBA00011355"/>
    </source>
</evidence>
<dbReference type="SMART" id="SM00893">
    <property type="entry name" value="ETF"/>
    <property type="match status" value="1"/>
</dbReference>
<dbReference type="InterPro" id="IPR012255">
    <property type="entry name" value="ETF_b"/>
</dbReference>
<gene>
    <name evidence="9" type="primary">fixA</name>
    <name evidence="9" type="ORF">GCM10025867_01130</name>
</gene>
<dbReference type="PANTHER" id="PTHR21294">
    <property type="entry name" value="ELECTRON TRANSFER FLAVOPROTEIN BETA-SUBUNIT"/>
    <property type="match status" value="1"/>
</dbReference>
<reference evidence="10" key="1">
    <citation type="journal article" date="2019" name="Int. J. Syst. Evol. Microbiol.">
        <title>The Global Catalogue of Microorganisms (GCM) 10K type strain sequencing project: providing services to taxonomists for standard genome sequencing and annotation.</title>
        <authorList>
            <consortium name="The Broad Institute Genomics Platform"/>
            <consortium name="The Broad Institute Genome Sequencing Center for Infectious Disease"/>
            <person name="Wu L."/>
            <person name="Ma J."/>
        </authorList>
    </citation>
    <scope>NUCLEOTIDE SEQUENCE [LARGE SCALE GENOMIC DNA]</scope>
    <source>
        <strain evidence="10">NBRC 108728</strain>
    </source>
</reference>
<comment type="function">
    <text evidence="7">The electron transfer flavoprotein serves as a specific electron acceptor for other dehydrogenases. It transfers the electrons to the main respiratory chain via ETF-ubiquinone oxidoreductase (ETF dehydrogenase).</text>
</comment>
<evidence type="ECO:0000256" key="1">
    <source>
        <dbReference type="ARBA" id="ARBA00001974"/>
    </source>
</evidence>
<keyword evidence="6" id="KW-0249">Electron transport</keyword>
<dbReference type="InterPro" id="IPR014729">
    <property type="entry name" value="Rossmann-like_a/b/a_fold"/>
</dbReference>
<keyword evidence="5" id="KW-0813">Transport</keyword>
<evidence type="ECO:0000259" key="8">
    <source>
        <dbReference type="SMART" id="SM00893"/>
    </source>
</evidence>
<evidence type="ECO:0000313" key="10">
    <source>
        <dbReference type="Proteomes" id="UP001321486"/>
    </source>
</evidence>
<evidence type="ECO:0000256" key="6">
    <source>
        <dbReference type="ARBA" id="ARBA00022982"/>
    </source>
</evidence>
<comment type="subunit">
    <text evidence="3">Heterodimer of an alpha and a beta subunit.</text>
</comment>
<dbReference type="CDD" id="cd01714">
    <property type="entry name" value="ETF_beta"/>
    <property type="match status" value="1"/>
</dbReference>
<dbReference type="EMBL" id="AP027732">
    <property type="protein sequence ID" value="BDZ47872.1"/>
    <property type="molecule type" value="Genomic_DNA"/>
</dbReference>
<organism evidence="9 10">
    <name type="scientific">Frondihabitans sucicola</name>
    <dbReference type="NCBI Taxonomy" id="1268041"/>
    <lineage>
        <taxon>Bacteria</taxon>
        <taxon>Bacillati</taxon>
        <taxon>Actinomycetota</taxon>
        <taxon>Actinomycetes</taxon>
        <taxon>Micrococcales</taxon>
        <taxon>Microbacteriaceae</taxon>
        <taxon>Frondihabitans</taxon>
    </lineage>
</organism>
<comment type="similarity">
    <text evidence="2">Belongs to the ETF beta-subunit/FixA family.</text>
</comment>
<protein>
    <recommendedName>
        <fullName evidence="4">Electron transfer flavoprotein subunit beta</fullName>
    </recommendedName>
</protein>
<dbReference type="Gene3D" id="3.40.50.620">
    <property type="entry name" value="HUPs"/>
    <property type="match status" value="1"/>
</dbReference>